<protein>
    <submittedName>
        <fullName evidence="2">Uncharacterized protein</fullName>
    </submittedName>
</protein>
<sequence length="458" mass="52183">MSSGRIHYTPWNEYDFIRSRIILKKYFRTKKITEVAKSIKIQSLPFYDGFPVYTLHRTKSVTTEHWPTLLSTKYVDRALSFMAPGYGKGRKLFASELSNSDLISAIRTKHQRFASERSRDYIASAIETKNNFLSNDADHGLDDFIESAEDENSLSDSSEEILSRKKGHLINSGLTYNQNGNQMLIGKDTRQFNYEYSDTPWSQSILQNDQDFQHGSYAAIKNEEDKKTTADLGKIQIPEDDKYFDSRAYSTPETNAQVSDPLKVFHATITQGKDEINENQSEKQYAGSQSSYSLGKDFKLYDYLKNLDSNAKTEDTDKTSGQEENQIMKKHADLLPYSILGNIYKLHDYLKSLYTKFTSTDKQKPSPELNEIVSNQRKEHILPTVADAVTVSYTNNLSVNEEGSSDIGYSQLSEDKSFRLPRKRAHSIEAESDEAEEVDDDKEGGEDDDDKEAGEDDD</sequence>
<dbReference type="Proteomes" id="UP000499080">
    <property type="component" value="Unassembled WGS sequence"/>
</dbReference>
<organism evidence="2 3">
    <name type="scientific">Araneus ventricosus</name>
    <name type="common">Orbweaver spider</name>
    <name type="synonym">Epeira ventricosa</name>
    <dbReference type="NCBI Taxonomy" id="182803"/>
    <lineage>
        <taxon>Eukaryota</taxon>
        <taxon>Metazoa</taxon>
        <taxon>Ecdysozoa</taxon>
        <taxon>Arthropoda</taxon>
        <taxon>Chelicerata</taxon>
        <taxon>Arachnida</taxon>
        <taxon>Araneae</taxon>
        <taxon>Araneomorphae</taxon>
        <taxon>Entelegynae</taxon>
        <taxon>Araneoidea</taxon>
        <taxon>Araneidae</taxon>
        <taxon>Araneus</taxon>
    </lineage>
</organism>
<comment type="caution">
    <text evidence="2">The sequence shown here is derived from an EMBL/GenBank/DDBJ whole genome shotgun (WGS) entry which is preliminary data.</text>
</comment>
<keyword evidence="3" id="KW-1185">Reference proteome</keyword>
<proteinExistence type="predicted"/>
<dbReference type="EMBL" id="BGPR01016310">
    <property type="protein sequence ID" value="GBN72538.1"/>
    <property type="molecule type" value="Genomic_DNA"/>
</dbReference>
<feature type="compositionally biased region" description="Acidic residues" evidence="1">
    <location>
        <begin position="430"/>
        <end position="458"/>
    </location>
</feature>
<name>A0A4Y2R9Y1_ARAVE</name>
<feature type="non-terminal residue" evidence="2">
    <location>
        <position position="458"/>
    </location>
</feature>
<accession>A0A4Y2R9Y1</accession>
<evidence type="ECO:0000313" key="2">
    <source>
        <dbReference type="EMBL" id="GBN72538.1"/>
    </source>
</evidence>
<feature type="compositionally biased region" description="Polar residues" evidence="1">
    <location>
        <begin position="399"/>
        <end position="412"/>
    </location>
</feature>
<evidence type="ECO:0000256" key="1">
    <source>
        <dbReference type="SAM" id="MobiDB-lite"/>
    </source>
</evidence>
<dbReference type="AlphaFoldDB" id="A0A4Y2R9Y1"/>
<gene>
    <name evidence="2" type="ORF">AVEN_37130_1</name>
</gene>
<feature type="region of interest" description="Disordered" evidence="1">
    <location>
        <begin position="399"/>
        <end position="458"/>
    </location>
</feature>
<evidence type="ECO:0000313" key="3">
    <source>
        <dbReference type="Proteomes" id="UP000499080"/>
    </source>
</evidence>
<reference evidence="2 3" key="1">
    <citation type="journal article" date="2019" name="Sci. Rep.">
        <title>Orb-weaving spider Araneus ventricosus genome elucidates the spidroin gene catalogue.</title>
        <authorList>
            <person name="Kono N."/>
            <person name="Nakamura H."/>
            <person name="Ohtoshi R."/>
            <person name="Moran D.A.P."/>
            <person name="Shinohara A."/>
            <person name="Yoshida Y."/>
            <person name="Fujiwara M."/>
            <person name="Mori M."/>
            <person name="Tomita M."/>
            <person name="Arakawa K."/>
        </authorList>
    </citation>
    <scope>NUCLEOTIDE SEQUENCE [LARGE SCALE GENOMIC DNA]</scope>
</reference>